<dbReference type="EMBL" id="RJUF01000027">
    <property type="protein sequence ID" value="MCP9763383.1"/>
    <property type="molecule type" value="Genomic_DNA"/>
</dbReference>
<dbReference type="InterPro" id="IPR058532">
    <property type="entry name" value="YjbR/MT2646/Rv2570-like"/>
</dbReference>
<organism evidence="1 2">
    <name type="scientific">Lacihabitans soyangensis</name>
    <dbReference type="NCBI Taxonomy" id="869394"/>
    <lineage>
        <taxon>Bacteria</taxon>
        <taxon>Pseudomonadati</taxon>
        <taxon>Bacteroidota</taxon>
        <taxon>Cytophagia</taxon>
        <taxon>Cytophagales</taxon>
        <taxon>Leadbetterellaceae</taxon>
        <taxon>Lacihabitans</taxon>
    </lineage>
</organism>
<evidence type="ECO:0000313" key="1">
    <source>
        <dbReference type="EMBL" id="MCP9763383.1"/>
    </source>
</evidence>
<reference evidence="1 2" key="1">
    <citation type="submission" date="2018-11" db="EMBL/GenBank/DDBJ databases">
        <title>Novel bacteria species description.</title>
        <authorList>
            <person name="Han J.-H."/>
        </authorList>
    </citation>
    <scope>NUCLEOTIDE SEQUENCE [LARGE SCALE GENOMIC DNA]</scope>
    <source>
        <strain evidence="1 2">KCTC23259</strain>
    </source>
</reference>
<proteinExistence type="predicted"/>
<dbReference type="RefSeq" id="WP_255037165.1">
    <property type="nucleotide sequence ID" value="NZ_RJUF01000027.1"/>
</dbReference>
<name>A0AAE3H237_9BACT</name>
<keyword evidence="2" id="KW-1185">Reference proteome</keyword>
<dbReference type="InterPro" id="IPR038056">
    <property type="entry name" value="YjbR-like_sf"/>
</dbReference>
<dbReference type="Proteomes" id="UP001204144">
    <property type="component" value="Unassembled WGS sequence"/>
</dbReference>
<dbReference type="GO" id="GO:0003677">
    <property type="term" value="F:DNA binding"/>
    <property type="evidence" value="ECO:0007669"/>
    <property type="project" value="UniProtKB-KW"/>
</dbReference>
<dbReference type="Gene3D" id="3.90.1150.30">
    <property type="match status" value="1"/>
</dbReference>
<dbReference type="AlphaFoldDB" id="A0AAE3H237"/>
<protein>
    <submittedName>
        <fullName evidence="1">MmcQ/YjbR family DNA-binding protein</fullName>
    </submittedName>
</protein>
<accession>A0AAE3H237</accession>
<dbReference type="SUPFAM" id="SSF142906">
    <property type="entry name" value="YjbR-like"/>
    <property type="match status" value="1"/>
</dbReference>
<comment type="caution">
    <text evidence="1">The sequence shown here is derived from an EMBL/GenBank/DDBJ whole genome shotgun (WGS) entry which is preliminary data.</text>
</comment>
<dbReference type="Pfam" id="PF04237">
    <property type="entry name" value="YjbR"/>
    <property type="match status" value="1"/>
</dbReference>
<gene>
    <name evidence="1" type="ORF">EGI31_10470</name>
</gene>
<keyword evidence="1" id="KW-0238">DNA-binding</keyword>
<evidence type="ECO:0000313" key="2">
    <source>
        <dbReference type="Proteomes" id="UP001204144"/>
    </source>
</evidence>
<sequence>MPSILKFNTLAISLPEVSIEPHFEKVSFRVKKKIFATLNEKESRATLKFTPDEQEMFCKINQEAIFPVPNKWGKMGWTHLKYELLSPEIIEELLKVAYSNIAPQNLKDKIQFKEF</sequence>